<dbReference type="Gene3D" id="3.40.50.10330">
    <property type="entry name" value="Probable inorganic polyphosphate/atp-NAD kinase, domain 1"/>
    <property type="match status" value="1"/>
</dbReference>
<dbReference type="InterPro" id="IPR050187">
    <property type="entry name" value="Lipid_Phosphate_FormReg"/>
</dbReference>
<keyword evidence="3" id="KW-0808">Transferase</keyword>
<keyword evidence="5 10" id="KW-0418">Kinase</keyword>
<evidence type="ECO:0000256" key="3">
    <source>
        <dbReference type="ARBA" id="ARBA00022679"/>
    </source>
</evidence>
<evidence type="ECO:0000256" key="1">
    <source>
        <dbReference type="ARBA" id="ARBA00001946"/>
    </source>
</evidence>
<dbReference type="NCBIfam" id="TIGR00147">
    <property type="entry name" value="YegS/Rv2252/BmrU family lipid kinase"/>
    <property type="match status" value="1"/>
</dbReference>
<evidence type="ECO:0000259" key="9">
    <source>
        <dbReference type="PROSITE" id="PS50146"/>
    </source>
</evidence>
<organism evidence="10 11">
    <name type="scientific">Schleiferilactobacillus harbinensis DSM 16991</name>
    <dbReference type="NCBI Taxonomy" id="1122147"/>
    <lineage>
        <taxon>Bacteria</taxon>
        <taxon>Bacillati</taxon>
        <taxon>Bacillota</taxon>
        <taxon>Bacilli</taxon>
        <taxon>Lactobacillales</taxon>
        <taxon>Lactobacillaceae</taxon>
        <taxon>Schleiferilactobacillus</taxon>
    </lineage>
</organism>
<dbReference type="SMART" id="SM00046">
    <property type="entry name" value="DAGKc"/>
    <property type="match status" value="1"/>
</dbReference>
<evidence type="ECO:0000256" key="2">
    <source>
        <dbReference type="ARBA" id="ARBA00005983"/>
    </source>
</evidence>
<dbReference type="Pfam" id="PF00781">
    <property type="entry name" value="DAGK_cat"/>
    <property type="match status" value="1"/>
</dbReference>
<sequence length="304" mass="33948">MAKITVIVNPQAGNARHRKQIPALLTQLQALFTIDQIYYTARDGDARRISRGLPAEAWCVVIGGDGTLHDVVNGLQETGNHTTAVGYVPTGTGNDFARANGIPLRPDKAVAALARSRAQSRNVGKAISPELGTQYFINNFGIGIDARIVYDTNQSGLKTDLNRVHLGHFSYGINILRALREQQGFTSTWQGEHTHANQRTYLFVFTNHPFLGGGIRLFPDDRRDPQRLSLVAVNKAPWHILMPILANILSGKSRHPKLHLYQRRHFRFATAAHEHIQIDGEEFQTPVHVTLTQVSQQFWLAETE</sequence>
<dbReference type="SUPFAM" id="SSF111331">
    <property type="entry name" value="NAD kinase/diacylglycerol kinase-like"/>
    <property type="match status" value="1"/>
</dbReference>
<name>A0A0R1XC51_9LACO</name>
<keyword evidence="6" id="KW-0067">ATP-binding</keyword>
<dbReference type="Pfam" id="PF19279">
    <property type="entry name" value="YegS_C"/>
    <property type="match status" value="1"/>
</dbReference>
<dbReference type="GO" id="GO:0016301">
    <property type="term" value="F:kinase activity"/>
    <property type="evidence" value="ECO:0007669"/>
    <property type="project" value="UniProtKB-KW"/>
</dbReference>
<evidence type="ECO:0000313" key="10">
    <source>
        <dbReference type="EMBL" id="KRM27277.1"/>
    </source>
</evidence>
<evidence type="ECO:0000256" key="7">
    <source>
        <dbReference type="ARBA" id="ARBA00023209"/>
    </source>
</evidence>
<evidence type="ECO:0000256" key="5">
    <source>
        <dbReference type="ARBA" id="ARBA00022777"/>
    </source>
</evidence>
<keyword evidence="8" id="KW-1208">Phospholipid metabolism</keyword>
<comment type="similarity">
    <text evidence="2">Belongs to the diacylglycerol/lipid kinase family.</text>
</comment>
<dbReference type="PANTHER" id="PTHR12358:SF54">
    <property type="entry name" value="SPHINGOSINE KINASE RELATED PROTEIN"/>
    <property type="match status" value="1"/>
</dbReference>
<dbReference type="RefSeq" id="WP_027828848.1">
    <property type="nucleotide sequence ID" value="NZ_AUEH01000030.1"/>
</dbReference>
<dbReference type="Gene3D" id="2.60.200.40">
    <property type="match status" value="1"/>
</dbReference>
<dbReference type="InterPro" id="IPR017438">
    <property type="entry name" value="ATP-NAD_kinase_N"/>
</dbReference>
<dbReference type="PROSITE" id="PS50146">
    <property type="entry name" value="DAGK"/>
    <property type="match status" value="1"/>
</dbReference>
<proteinExistence type="inferred from homology"/>
<dbReference type="InterPro" id="IPR016064">
    <property type="entry name" value="NAD/diacylglycerol_kinase_sf"/>
</dbReference>
<accession>A0A0R1XC51</accession>
<gene>
    <name evidence="10" type="ORF">FC91_GL002715</name>
</gene>
<dbReference type="Proteomes" id="UP000050949">
    <property type="component" value="Unassembled WGS sequence"/>
</dbReference>
<dbReference type="AlphaFoldDB" id="A0A0R1XC51"/>
<dbReference type="GO" id="GO:0008654">
    <property type="term" value="P:phospholipid biosynthetic process"/>
    <property type="evidence" value="ECO:0007669"/>
    <property type="project" value="UniProtKB-KW"/>
</dbReference>
<reference evidence="10 11" key="1">
    <citation type="journal article" date="2015" name="Genome Announc.">
        <title>Expanding the biotechnology potential of lactobacilli through comparative genomics of 213 strains and associated genera.</title>
        <authorList>
            <person name="Sun Z."/>
            <person name="Harris H.M."/>
            <person name="McCann A."/>
            <person name="Guo C."/>
            <person name="Argimon S."/>
            <person name="Zhang W."/>
            <person name="Yang X."/>
            <person name="Jeffery I.B."/>
            <person name="Cooney J.C."/>
            <person name="Kagawa T.F."/>
            <person name="Liu W."/>
            <person name="Song Y."/>
            <person name="Salvetti E."/>
            <person name="Wrobel A."/>
            <person name="Rasinkangas P."/>
            <person name="Parkhill J."/>
            <person name="Rea M.C."/>
            <person name="O'Sullivan O."/>
            <person name="Ritari J."/>
            <person name="Douillard F.P."/>
            <person name="Paul Ross R."/>
            <person name="Yang R."/>
            <person name="Briner A.E."/>
            <person name="Felis G.E."/>
            <person name="de Vos W.M."/>
            <person name="Barrangou R."/>
            <person name="Klaenhammer T.R."/>
            <person name="Caufield P.W."/>
            <person name="Cui Y."/>
            <person name="Zhang H."/>
            <person name="O'Toole P.W."/>
        </authorList>
    </citation>
    <scope>NUCLEOTIDE SEQUENCE [LARGE SCALE GENOMIC DNA]</scope>
    <source>
        <strain evidence="10 11">DSM 16991</strain>
    </source>
</reference>
<evidence type="ECO:0000313" key="11">
    <source>
        <dbReference type="Proteomes" id="UP000050949"/>
    </source>
</evidence>
<dbReference type="GO" id="GO:0005524">
    <property type="term" value="F:ATP binding"/>
    <property type="evidence" value="ECO:0007669"/>
    <property type="project" value="UniProtKB-KW"/>
</dbReference>
<evidence type="ECO:0000256" key="8">
    <source>
        <dbReference type="ARBA" id="ARBA00023264"/>
    </source>
</evidence>
<dbReference type="InterPro" id="IPR045540">
    <property type="entry name" value="YegS/DAGK_C"/>
</dbReference>
<protein>
    <submittedName>
        <fullName evidence="10">Diacylglycerol kinase family protein</fullName>
    </submittedName>
</protein>
<keyword evidence="7" id="KW-0594">Phospholipid biosynthesis</keyword>
<comment type="caution">
    <text evidence="10">The sequence shown here is derived from an EMBL/GenBank/DDBJ whole genome shotgun (WGS) entry which is preliminary data.</text>
</comment>
<dbReference type="PATRIC" id="fig|1122147.4.peg.2798"/>
<dbReference type="OrthoDB" id="9786026at2"/>
<dbReference type="InterPro" id="IPR001206">
    <property type="entry name" value="Diacylglycerol_kinase_cat_dom"/>
</dbReference>
<keyword evidence="7" id="KW-0444">Lipid biosynthesis</keyword>
<dbReference type="InterPro" id="IPR005218">
    <property type="entry name" value="Diacylglycerol/lipid_kinase"/>
</dbReference>
<evidence type="ECO:0000256" key="6">
    <source>
        <dbReference type="ARBA" id="ARBA00022840"/>
    </source>
</evidence>
<keyword evidence="7" id="KW-0443">Lipid metabolism</keyword>
<comment type="cofactor">
    <cofactor evidence="1">
        <name>Mg(2+)</name>
        <dbReference type="ChEBI" id="CHEBI:18420"/>
    </cofactor>
</comment>
<dbReference type="EMBL" id="AZFW01000052">
    <property type="protein sequence ID" value="KRM27277.1"/>
    <property type="molecule type" value="Genomic_DNA"/>
</dbReference>
<dbReference type="eggNOG" id="COG1597">
    <property type="taxonomic scope" value="Bacteria"/>
</dbReference>
<keyword evidence="4" id="KW-0547">Nucleotide-binding</keyword>
<dbReference type="PANTHER" id="PTHR12358">
    <property type="entry name" value="SPHINGOSINE KINASE"/>
    <property type="match status" value="1"/>
</dbReference>
<evidence type="ECO:0000256" key="4">
    <source>
        <dbReference type="ARBA" id="ARBA00022741"/>
    </source>
</evidence>
<feature type="domain" description="DAGKc" evidence="9">
    <location>
        <begin position="1"/>
        <end position="130"/>
    </location>
</feature>